<dbReference type="RefSeq" id="WP_184821934.1">
    <property type="nucleotide sequence ID" value="NZ_BMTI01000025.1"/>
</dbReference>
<feature type="chain" id="PRO_5039357965" description="Peptidase inhibitor family I36" evidence="1">
    <location>
        <begin position="25"/>
        <end position="119"/>
    </location>
</feature>
<evidence type="ECO:0000313" key="2">
    <source>
        <dbReference type="EMBL" id="MBB4899369.1"/>
    </source>
</evidence>
<accession>A0A7W7M024</accession>
<keyword evidence="1" id="KW-0732">Signal</keyword>
<evidence type="ECO:0000256" key="1">
    <source>
        <dbReference type="SAM" id="SignalP"/>
    </source>
</evidence>
<reference evidence="2 3" key="1">
    <citation type="submission" date="2020-08" db="EMBL/GenBank/DDBJ databases">
        <title>Genomic Encyclopedia of Type Strains, Phase III (KMG-III): the genomes of soil and plant-associated and newly described type strains.</title>
        <authorList>
            <person name="Whitman W."/>
        </authorList>
    </citation>
    <scope>NUCLEOTIDE SEQUENCE [LARGE SCALE GENOMIC DNA]</scope>
    <source>
        <strain evidence="2 3">CECT 3273</strain>
    </source>
</reference>
<name>A0A7W7M024_9ACTN</name>
<sequence length="119" mass="12660">MTAAKLRRAVLAAAAALALVPVTATDSAAATCTADHFCLWEDAPHDSPMASFVNGTDDTGRVGLPGGGRTAQNKTQHDWCVWSKRDYGGSKAVIHPGEWVSAPFTVYSLLPETTWRCVT</sequence>
<keyword evidence="3" id="KW-1185">Reference proteome</keyword>
<proteinExistence type="predicted"/>
<dbReference type="AlphaFoldDB" id="A0A7W7M024"/>
<protein>
    <recommendedName>
        <fullName evidence="4">Peptidase inhibitor family I36</fullName>
    </recommendedName>
</protein>
<evidence type="ECO:0008006" key="4">
    <source>
        <dbReference type="Google" id="ProtNLM"/>
    </source>
</evidence>
<organism evidence="2 3">
    <name type="scientific">Streptomyces griseomycini</name>
    <dbReference type="NCBI Taxonomy" id="66895"/>
    <lineage>
        <taxon>Bacteria</taxon>
        <taxon>Bacillati</taxon>
        <taxon>Actinomycetota</taxon>
        <taxon>Actinomycetes</taxon>
        <taxon>Kitasatosporales</taxon>
        <taxon>Streptomycetaceae</taxon>
        <taxon>Streptomyces</taxon>
    </lineage>
</organism>
<gene>
    <name evidence="2" type="ORF">FHS37_003429</name>
</gene>
<feature type="signal peptide" evidence="1">
    <location>
        <begin position="1"/>
        <end position="24"/>
    </location>
</feature>
<evidence type="ECO:0000313" key="3">
    <source>
        <dbReference type="Proteomes" id="UP000579523"/>
    </source>
</evidence>
<dbReference type="Proteomes" id="UP000579523">
    <property type="component" value="Unassembled WGS sequence"/>
</dbReference>
<dbReference type="Pfam" id="PF03995">
    <property type="entry name" value="Inhibitor_I36"/>
    <property type="match status" value="1"/>
</dbReference>
<dbReference type="EMBL" id="JACHJI010000005">
    <property type="protein sequence ID" value="MBB4899369.1"/>
    <property type="molecule type" value="Genomic_DNA"/>
</dbReference>
<comment type="caution">
    <text evidence="2">The sequence shown here is derived from an EMBL/GenBank/DDBJ whole genome shotgun (WGS) entry which is preliminary data.</text>
</comment>